<reference evidence="1 2" key="1">
    <citation type="submission" date="2019-01" db="EMBL/GenBank/DDBJ databases">
        <title>Sequencing of cultivated peanut Arachis hypogaea provides insights into genome evolution and oil improvement.</title>
        <authorList>
            <person name="Chen X."/>
        </authorList>
    </citation>
    <scope>NUCLEOTIDE SEQUENCE [LARGE SCALE GENOMIC DNA]</scope>
    <source>
        <strain evidence="2">cv. Fuhuasheng</strain>
        <tissue evidence="1">Leaves</tissue>
    </source>
</reference>
<evidence type="ECO:0000313" key="2">
    <source>
        <dbReference type="Proteomes" id="UP000289738"/>
    </source>
</evidence>
<gene>
    <name evidence="1" type="ORF">Ahy_A09g044706</name>
</gene>
<dbReference type="EMBL" id="SDMP01000009">
    <property type="protein sequence ID" value="RYR39213.1"/>
    <property type="molecule type" value="Genomic_DNA"/>
</dbReference>
<evidence type="ECO:0000313" key="1">
    <source>
        <dbReference type="EMBL" id="RYR39213.1"/>
    </source>
</evidence>
<proteinExistence type="predicted"/>
<accession>A0A445BKK3</accession>
<protein>
    <submittedName>
        <fullName evidence="1">Uncharacterized protein</fullName>
    </submittedName>
</protein>
<dbReference type="Proteomes" id="UP000289738">
    <property type="component" value="Chromosome A09"/>
</dbReference>
<organism evidence="1 2">
    <name type="scientific">Arachis hypogaea</name>
    <name type="common">Peanut</name>
    <dbReference type="NCBI Taxonomy" id="3818"/>
    <lineage>
        <taxon>Eukaryota</taxon>
        <taxon>Viridiplantae</taxon>
        <taxon>Streptophyta</taxon>
        <taxon>Embryophyta</taxon>
        <taxon>Tracheophyta</taxon>
        <taxon>Spermatophyta</taxon>
        <taxon>Magnoliopsida</taxon>
        <taxon>eudicotyledons</taxon>
        <taxon>Gunneridae</taxon>
        <taxon>Pentapetalae</taxon>
        <taxon>rosids</taxon>
        <taxon>fabids</taxon>
        <taxon>Fabales</taxon>
        <taxon>Fabaceae</taxon>
        <taxon>Papilionoideae</taxon>
        <taxon>50 kb inversion clade</taxon>
        <taxon>dalbergioids sensu lato</taxon>
        <taxon>Dalbergieae</taxon>
        <taxon>Pterocarpus clade</taxon>
        <taxon>Arachis</taxon>
    </lineage>
</organism>
<dbReference type="AlphaFoldDB" id="A0A445BKK3"/>
<name>A0A445BKK3_ARAHY</name>
<comment type="caution">
    <text evidence="1">The sequence shown here is derived from an EMBL/GenBank/DDBJ whole genome shotgun (WGS) entry which is preliminary data.</text>
</comment>
<keyword evidence="2" id="KW-1185">Reference proteome</keyword>
<sequence length="108" mass="12390">MMVVREQTPSEALAIVPIQFFVPASQQTTTDVDFEPTPMLQIEGARETTPEPPNNFKKQHPSFPQLQQKCKFIRLESIFAYHPYILILTLILIHNDAVIQTQRTLLPC</sequence>